<reference evidence="11 12" key="1">
    <citation type="submission" date="2019-02" db="EMBL/GenBank/DDBJ databases">
        <title>Deep-cultivation of Planctomycetes and their phenomic and genomic characterization uncovers novel biology.</title>
        <authorList>
            <person name="Wiegand S."/>
            <person name="Jogler M."/>
            <person name="Boedeker C."/>
            <person name="Pinto D."/>
            <person name="Vollmers J."/>
            <person name="Rivas-Marin E."/>
            <person name="Kohn T."/>
            <person name="Peeters S.H."/>
            <person name="Heuer A."/>
            <person name="Rast P."/>
            <person name="Oberbeckmann S."/>
            <person name="Bunk B."/>
            <person name="Jeske O."/>
            <person name="Meyerdierks A."/>
            <person name="Storesund J.E."/>
            <person name="Kallscheuer N."/>
            <person name="Luecker S."/>
            <person name="Lage O.M."/>
            <person name="Pohl T."/>
            <person name="Merkel B.J."/>
            <person name="Hornburger P."/>
            <person name="Mueller R.-W."/>
            <person name="Bruemmer F."/>
            <person name="Labrenz M."/>
            <person name="Spormann A.M."/>
            <person name="Op Den Camp H."/>
            <person name="Overmann J."/>
            <person name="Amann R."/>
            <person name="Jetten M.S.M."/>
            <person name="Mascher T."/>
            <person name="Medema M.H."/>
            <person name="Devos D.P."/>
            <person name="Kaster A.-K."/>
            <person name="Ovreas L."/>
            <person name="Rohde M."/>
            <person name="Galperin M.Y."/>
            <person name="Jogler C."/>
        </authorList>
    </citation>
    <scope>NUCLEOTIDE SEQUENCE [LARGE SCALE GENOMIC DNA]</scope>
    <source>
        <strain evidence="11 12">Pla52n</strain>
    </source>
</reference>
<feature type="binding site" evidence="10">
    <location>
        <position position="165"/>
    </location>
    <ligand>
        <name>Mn(2+)</name>
        <dbReference type="ChEBI" id="CHEBI:29035"/>
    </ligand>
</feature>
<keyword evidence="12" id="KW-1185">Reference proteome</keyword>
<comment type="caution">
    <text evidence="11">The sequence shown here is derived from an EMBL/GenBank/DDBJ whole genome shotgun (WGS) entry which is preliminary data.</text>
</comment>
<evidence type="ECO:0000256" key="6">
    <source>
        <dbReference type="ARBA" id="ARBA00023118"/>
    </source>
</evidence>
<dbReference type="InterPro" id="IPR050646">
    <property type="entry name" value="Cas1"/>
</dbReference>
<evidence type="ECO:0000256" key="10">
    <source>
        <dbReference type="HAMAP-Rule" id="MF_01470"/>
    </source>
</evidence>
<accession>A0A5C6AUQ9</accession>
<dbReference type="EMBL" id="SJPN01000004">
    <property type="protein sequence ID" value="TWU02796.1"/>
    <property type="molecule type" value="Genomic_DNA"/>
</dbReference>
<evidence type="ECO:0000256" key="8">
    <source>
        <dbReference type="ARBA" id="ARBA00023211"/>
    </source>
</evidence>
<evidence type="ECO:0000256" key="5">
    <source>
        <dbReference type="ARBA" id="ARBA00022842"/>
    </source>
</evidence>
<dbReference type="InterPro" id="IPR042211">
    <property type="entry name" value="CRISPR-assoc_Cas1_N"/>
</dbReference>
<evidence type="ECO:0000256" key="2">
    <source>
        <dbReference type="ARBA" id="ARBA00022723"/>
    </source>
</evidence>
<dbReference type="InterPro" id="IPR042206">
    <property type="entry name" value="CRISPR-assoc_Cas1_C"/>
</dbReference>
<evidence type="ECO:0000313" key="11">
    <source>
        <dbReference type="EMBL" id="TWU02796.1"/>
    </source>
</evidence>
<dbReference type="AlphaFoldDB" id="A0A5C6AUQ9"/>
<dbReference type="Gene3D" id="3.100.10.20">
    <property type="entry name" value="CRISPR-associated endonuclease Cas1, N-terminal domain"/>
    <property type="match status" value="1"/>
</dbReference>
<dbReference type="GO" id="GO:0004519">
    <property type="term" value="F:endonuclease activity"/>
    <property type="evidence" value="ECO:0007669"/>
    <property type="project" value="UniProtKB-UniRule"/>
</dbReference>
<keyword evidence="1 10" id="KW-0540">Nuclease</keyword>
<protein>
    <recommendedName>
        <fullName evidence="10">CRISPR-associated endonuclease Cas1</fullName>
        <ecNumber evidence="10">3.1.-.-</ecNumber>
    </recommendedName>
</protein>
<dbReference type="HAMAP" id="MF_01470">
    <property type="entry name" value="Cas1"/>
    <property type="match status" value="1"/>
</dbReference>
<feature type="binding site" evidence="10">
    <location>
        <position position="245"/>
    </location>
    <ligand>
        <name>Mn(2+)</name>
        <dbReference type="ChEBI" id="CHEBI:29035"/>
    </ligand>
</feature>
<dbReference type="RefSeq" id="WP_146521057.1">
    <property type="nucleotide sequence ID" value="NZ_CP151726.1"/>
</dbReference>
<comment type="cofactor">
    <cofactor evidence="10">
        <name>Mg(2+)</name>
        <dbReference type="ChEBI" id="CHEBI:18420"/>
    </cofactor>
    <cofactor evidence="10">
        <name>Mn(2+)</name>
        <dbReference type="ChEBI" id="CHEBI:29035"/>
    </cofactor>
</comment>
<dbReference type="Gene3D" id="1.20.120.920">
    <property type="entry name" value="CRISPR-associated endonuclease Cas1, C-terminal domain"/>
    <property type="match status" value="1"/>
</dbReference>
<sequence>MSVQLVINTRGSLLRRKGERFAISVAEKTHEFAATKVSSIVIATSVRLTSNVIELATQHNVDIVFFDSRGDPSARIWQPMMGSTVAIRRRQLESLDGELSCEVVKAWIKKKLQNQMEFLDDLSRRRPKSQIAMEAKSQVIRQSVQSLSELKAPIQDCRESLMGIEGNAGRAYFEALSSIMPSEYRFRGRSRRPAIDGFNAMLNYTYGVLYSSVERACILAGLDPHIGFLHTDNYNKPSLVFDMIEPFRIIGDRVTTYFFTGRRVKSEYFREVPGGVELAPEGRASVIARLNEHLDRSVRYPVQRTKSPGVKKFRKIKLRSTIQHEAHALANRLLGRDDMPRIVESENIFQEEDTP</sequence>
<organism evidence="11 12">
    <name type="scientific">Stieleria varia</name>
    <dbReference type="NCBI Taxonomy" id="2528005"/>
    <lineage>
        <taxon>Bacteria</taxon>
        <taxon>Pseudomonadati</taxon>
        <taxon>Planctomycetota</taxon>
        <taxon>Planctomycetia</taxon>
        <taxon>Pirellulales</taxon>
        <taxon>Pirellulaceae</taxon>
        <taxon>Stieleria</taxon>
    </lineage>
</organism>
<dbReference type="GO" id="GO:0051607">
    <property type="term" value="P:defense response to virus"/>
    <property type="evidence" value="ECO:0007669"/>
    <property type="project" value="UniProtKB-UniRule"/>
</dbReference>
<keyword evidence="4 10" id="KW-0378">Hydrolase</keyword>
<evidence type="ECO:0000256" key="4">
    <source>
        <dbReference type="ARBA" id="ARBA00022801"/>
    </source>
</evidence>
<dbReference type="GO" id="GO:0003677">
    <property type="term" value="F:DNA binding"/>
    <property type="evidence" value="ECO:0007669"/>
    <property type="project" value="UniProtKB-KW"/>
</dbReference>
<evidence type="ECO:0000256" key="9">
    <source>
        <dbReference type="ARBA" id="ARBA00038592"/>
    </source>
</evidence>
<keyword evidence="3 10" id="KW-0255">Endonuclease</keyword>
<comment type="function">
    <text evidence="10">CRISPR (clustered regularly interspaced short palindromic repeat), is an adaptive immune system that provides protection against mobile genetic elements (viruses, transposable elements and conjugative plasmids). CRISPR clusters contain spacers, sequences complementary to antecedent mobile elements, and target invading nucleic acids. CRISPR clusters are transcribed and processed into CRISPR RNA (crRNA). Acts as a dsDNA endonuclease. Involved in the integration of spacer DNA into the CRISPR cassette.</text>
</comment>
<dbReference type="OrthoDB" id="9803119at2"/>
<dbReference type="Pfam" id="PF01867">
    <property type="entry name" value="Cas_Cas1"/>
    <property type="match status" value="1"/>
</dbReference>
<comment type="similarity">
    <text evidence="10">Belongs to the CRISPR-associated endonuclease Cas1 family.</text>
</comment>
<proteinExistence type="inferred from homology"/>
<keyword evidence="5 10" id="KW-0460">Magnesium</keyword>
<dbReference type="GO" id="GO:0046872">
    <property type="term" value="F:metal ion binding"/>
    <property type="evidence" value="ECO:0007669"/>
    <property type="project" value="UniProtKB-UniRule"/>
</dbReference>
<dbReference type="CDD" id="cd09634">
    <property type="entry name" value="Cas1_I-II-III"/>
    <property type="match status" value="1"/>
</dbReference>
<evidence type="ECO:0000313" key="12">
    <source>
        <dbReference type="Proteomes" id="UP000320176"/>
    </source>
</evidence>
<evidence type="ECO:0000256" key="3">
    <source>
        <dbReference type="ARBA" id="ARBA00022759"/>
    </source>
</evidence>
<dbReference type="NCBIfam" id="TIGR00287">
    <property type="entry name" value="cas1"/>
    <property type="match status" value="1"/>
</dbReference>
<keyword evidence="8 10" id="KW-0464">Manganese</keyword>
<evidence type="ECO:0000256" key="7">
    <source>
        <dbReference type="ARBA" id="ARBA00023125"/>
    </source>
</evidence>
<evidence type="ECO:0000256" key="1">
    <source>
        <dbReference type="ARBA" id="ARBA00022722"/>
    </source>
</evidence>
<feature type="binding site" evidence="10">
    <location>
        <position position="230"/>
    </location>
    <ligand>
        <name>Mn(2+)</name>
        <dbReference type="ChEBI" id="CHEBI:29035"/>
    </ligand>
</feature>
<keyword evidence="7 10" id="KW-0238">DNA-binding</keyword>
<dbReference type="GO" id="GO:0016787">
    <property type="term" value="F:hydrolase activity"/>
    <property type="evidence" value="ECO:0007669"/>
    <property type="project" value="UniProtKB-KW"/>
</dbReference>
<dbReference type="GO" id="GO:0043571">
    <property type="term" value="P:maintenance of CRISPR repeat elements"/>
    <property type="evidence" value="ECO:0007669"/>
    <property type="project" value="UniProtKB-UniRule"/>
</dbReference>
<gene>
    <name evidence="10 11" type="primary">cas1</name>
    <name evidence="11" type="ORF">Pla52n_38550</name>
</gene>
<dbReference type="Proteomes" id="UP000320176">
    <property type="component" value="Unassembled WGS sequence"/>
</dbReference>
<name>A0A5C6AUQ9_9BACT</name>
<keyword evidence="6 10" id="KW-0051">Antiviral defense</keyword>
<dbReference type="PANTHER" id="PTHR34353">
    <property type="entry name" value="CRISPR-ASSOCIATED ENDONUCLEASE CAS1 1"/>
    <property type="match status" value="1"/>
</dbReference>
<dbReference type="InterPro" id="IPR002729">
    <property type="entry name" value="CRISPR-assoc_Cas1"/>
</dbReference>
<dbReference type="EC" id="3.1.-.-" evidence="10"/>
<keyword evidence="2 10" id="KW-0479">Metal-binding</keyword>
<dbReference type="PANTHER" id="PTHR34353:SF2">
    <property type="entry name" value="CRISPR-ASSOCIATED ENDONUCLEASE CAS1 1"/>
    <property type="match status" value="1"/>
</dbReference>
<comment type="subunit">
    <text evidence="9 10">Homodimer, forms a heterotetramer with a Cas2 homodimer.</text>
</comment>